<comment type="caution">
    <text evidence="2">The sequence shown here is derived from an EMBL/GenBank/DDBJ whole genome shotgun (WGS) entry which is preliminary data.</text>
</comment>
<dbReference type="EMBL" id="JAMSHJ010000007">
    <property type="protein sequence ID" value="KAI5392216.1"/>
    <property type="molecule type" value="Genomic_DNA"/>
</dbReference>
<evidence type="ECO:0000313" key="2">
    <source>
        <dbReference type="EMBL" id="KAI5392216.1"/>
    </source>
</evidence>
<sequence>MPPNPKVPRSSSWAMVDNLDALGNVNWPKVIFDNLHASFAKLKNLKDAPGKVQHFFSGFAPIFEAIVFSRIQSLAPMPDLAFIHPPIQSYKSKRIGWRLLKMIEASEITACPWCEHGVEVDTVVDDISTNAVVDDISASDAVVDDSSTNAVVDDISASASGEQDCSADGNLASVTKEGYDKLVLDVVSLSIGDASASAVPPPMKQIQEPRRKSERIKRRPANMQQQVVGDRDLNEEQLFNQLFKARLGHPPYDKYESWYDIALWEEIVKELGSRSLFHNPTITDVLKVVIKYYKEYKSDPELIQKWLSHSLRLNIRHVFDSFTDKYGSLTFDALETVHSRVRPQSSLSGEIIEYKNDAQALEELLKVCEEKARRILPSTSDRMGIREYRKERGFAGPVEGFDCSRNY</sequence>
<gene>
    <name evidence="2" type="ORF">KIW84_076849</name>
</gene>
<reference evidence="2 3" key="1">
    <citation type="journal article" date="2022" name="Nat. Genet.">
        <title>Improved pea reference genome and pan-genome highlight genomic features and evolutionary characteristics.</title>
        <authorList>
            <person name="Yang T."/>
            <person name="Liu R."/>
            <person name="Luo Y."/>
            <person name="Hu S."/>
            <person name="Wang D."/>
            <person name="Wang C."/>
            <person name="Pandey M.K."/>
            <person name="Ge S."/>
            <person name="Xu Q."/>
            <person name="Li N."/>
            <person name="Li G."/>
            <person name="Huang Y."/>
            <person name="Saxena R.K."/>
            <person name="Ji Y."/>
            <person name="Li M."/>
            <person name="Yan X."/>
            <person name="He Y."/>
            <person name="Liu Y."/>
            <person name="Wang X."/>
            <person name="Xiang C."/>
            <person name="Varshney R.K."/>
            <person name="Ding H."/>
            <person name="Gao S."/>
            <person name="Zong X."/>
        </authorList>
    </citation>
    <scope>NUCLEOTIDE SEQUENCE [LARGE SCALE GENOMIC DNA]</scope>
    <source>
        <strain evidence="2 3">cv. Zhongwan 6</strain>
    </source>
</reference>
<protein>
    <submittedName>
        <fullName evidence="2">Uncharacterized protein</fullName>
    </submittedName>
</protein>
<feature type="region of interest" description="Disordered" evidence="1">
    <location>
        <begin position="198"/>
        <end position="224"/>
    </location>
</feature>
<proteinExistence type="predicted"/>
<evidence type="ECO:0000256" key="1">
    <source>
        <dbReference type="SAM" id="MobiDB-lite"/>
    </source>
</evidence>
<organism evidence="2 3">
    <name type="scientific">Pisum sativum</name>
    <name type="common">Garden pea</name>
    <name type="synonym">Lathyrus oleraceus</name>
    <dbReference type="NCBI Taxonomy" id="3888"/>
    <lineage>
        <taxon>Eukaryota</taxon>
        <taxon>Viridiplantae</taxon>
        <taxon>Streptophyta</taxon>
        <taxon>Embryophyta</taxon>
        <taxon>Tracheophyta</taxon>
        <taxon>Spermatophyta</taxon>
        <taxon>Magnoliopsida</taxon>
        <taxon>eudicotyledons</taxon>
        <taxon>Gunneridae</taxon>
        <taxon>Pentapetalae</taxon>
        <taxon>rosids</taxon>
        <taxon>fabids</taxon>
        <taxon>Fabales</taxon>
        <taxon>Fabaceae</taxon>
        <taxon>Papilionoideae</taxon>
        <taxon>50 kb inversion clade</taxon>
        <taxon>NPAAA clade</taxon>
        <taxon>Hologalegina</taxon>
        <taxon>IRL clade</taxon>
        <taxon>Fabeae</taxon>
        <taxon>Lathyrus</taxon>
    </lineage>
</organism>
<dbReference type="AlphaFoldDB" id="A0A9D4VYW9"/>
<keyword evidence="3" id="KW-1185">Reference proteome</keyword>
<accession>A0A9D4VYW9</accession>
<name>A0A9D4VYW9_PEA</name>
<dbReference type="Proteomes" id="UP001058974">
    <property type="component" value="Chromosome 7"/>
</dbReference>
<dbReference type="Gramene" id="Psat07G0684900-T1">
    <property type="protein sequence ID" value="KAI5392216.1"/>
    <property type="gene ID" value="KIW84_076849"/>
</dbReference>
<dbReference type="Gramene" id="PSAT_LOCUS28950_t1">
    <property type="protein sequence ID" value="CAL5210425.1"/>
    <property type="gene ID" value="PSAT_LOCUS28950"/>
</dbReference>
<dbReference type="OrthoDB" id="1752322at2759"/>
<evidence type="ECO:0000313" key="3">
    <source>
        <dbReference type="Proteomes" id="UP001058974"/>
    </source>
</evidence>